<dbReference type="EMBL" id="VIRB01000084">
    <property type="protein sequence ID" value="NDO69793.1"/>
    <property type="molecule type" value="Genomic_DNA"/>
</dbReference>
<organism evidence="1 2">
    <name type="scientific">Schaedlerella arabinosiphila</name>
    <dbReference type="NCBI Taxonomy" id="2044587"/>
    <lineage>
        <taxon>Bacteria</taxon>
        <taxon>Bacillati</taxon>
        <taxon>Bacillota</taxon>
        <taxon>Clostridia</taxon>
        <taxon>Lachnospirales</taxon>
        <taxon>Lachnospiraceae</taxon>
        <taxon>Schaedlerella</taxon>
    </lineage>
</organism>
<dbReference type="Proteomes" id="UP000474104">
    <property type="component" value="Unassembled WGS sequence"/>
</dbReference>
<gene>
    <name evidence="1" type="ORF">FMM80_14365</name>
</gene>
<sequence>MKGKYHVIVQNKRLRYEFDIKRNITIIRGDSATGKTTLYSMIALAARLGDSSGVEVQCEKKCRVLEEVDWKLVLQNLHDQIIFLDEDNLFLKTTDFAGMVKESDNYFVIITREDLANLPYSVEEIYGIHTAGKYHDMKQVYNKFYHIYGENHI</sequence>
<protein>
    <submittedName>
        <fullName evidence="1">Fis family transcriptional regulator</fullName>
    </submittedName>
</protein>
<reference evidence="1 2" key="1">
    <citation type="submission" date="2019-07" db="EMBL/GenBank/DDBJ databases">
        <title>Draft genome sequences of 15 bacterial species constituting the stable defined intestinal microbiota of the GM15 gnotobiotic mouse model.</title>
        <authorList>
            <person name="Elie C."/>
            <person name="Mathieu A."/>
            <person name="Saliou A."/>
            <person name="Darnaud M."/>
            <person name="Leulier F."/>
            <person name="Tamellini A."/>
        </authorList>
    </citation>
    <scope>NUCLEOTIDE SEQUENCE [LARGE SCALE GENOMIC DNA]</scope>
    <source>
        <strain evidence="2">ASF 502</strain>
    </source>
</reference>
<dbReference type="RefSeq" id="WP_004075616.1">
    <property type="nucleotide sequence ID" value="NZ_VIRB01000084.1"/>
</dbReference>
<comment type="caution">
    <text evidence="1">The sequence shown here is derived from an EMBL/GenBank/DDBJ whole genome shotgun (WGS) entry which is preliminary data.</text>
</comment>
<accession>A0A9X5C8W7</accession>
<evidence type="ECO:0000313" key="2">
    <source>
        <dbReference type="Proteomes" id="UP000474104"/>
    </source>
</evidence>
<name>A0A9X5C8W7_9FIRM</name>
<dbReference type="AlphaFoldDB" id="A0A9X5C8W7"/>
<proteinExistence type="predicted"/>
<evidence type="ECO:0000313" key="1">
    <source>
        <dbReference type="EMBL" id="NDO69793.1"/>
    </source>
</evidence>
<dbReference type="OrthoDB" id="1957089at2"/>